<evidence type="ECO:0000313" key="2">
    <source>
        <dbReference type="EMBL" id="GGF91498.1"/>
    </source>
</evidence>
<keyword evidence="1" id="KW-1133">Transmembrane helix</keyword>
<protein>
    <recommendedName>
        <fullName evidence="4">DUF1648 domain-containing protein</fullName>
    </recommendedName>
</protein>
<gene>
    <name evidence="2" type="ORF">GCM10007304_01790</name>
</gene>
<keyword evidence="1" id="KW-0472">Membrane</keyword>
<feature type="transmembrane region" description="Helical" evidence="1">
    <location>
        <begin position="49"/>
        <end position="70"/>
    </location>
</feature>
<sequence length="312" mass="32722">MTVRTRSLLLVAGVPVLVTVVAVLAVLFWPGDLPDALVTGESRTGSLHTMTAVFAVTTLLFSGLLSAFLLRATHVDHLVRALLAAVSVWQAVYLGVVLVGTVAVQSGGARTESVDGVLIVAFVLAIAVAAAAWFLTPHDDPRPPASSLPADASRIELADDETAVWTRTASSRVGVAVTTVGFMVCVVVSAITGTWFPLMIGLVVLVLVGSQMTWRITVDRRGLTATPLLGFPTVTAPLAEIDYAEATTVGALREFGGFGLRLGRKGRTGIALRSGVALEVHRTENRPLVITVDDPETAAQLLNGQIARSGRS</sequence>
<name>A0A917CMU2_9NOCA</name>
<evidence type="ECO:0000256" key="1">
    <source>
        <dbReference type="SAM" id="Phobius"/>
    </source>
</evidence>
<feature type="transmembrane region" description="Helical" evidence="1">
    <location>
        <begin position="173"/>
        <end position="192"/>
    </location>
</feature>
<keyword evidence="3" id="KW-1185">Reference proteome</keyword>
<evidence type="ECO:0000313" key="3">
    <source>
        <dbReference type="Proteomes" id="UP000654257"/>
    </source>
</evidence>
<accession>A0A917CMU2</accession>
<dbReference type="EMBL" id="BMCU01000001">
    <property type="protein sequence ID" value="GGF91498.1"/>
    <property type="molecule type" value="Genomic_DNA"/>
</dbReference>
<feature type="transmembrane region" description="Helical" evidence="1">
    <location>
        <begin position="82"/>
        <end position="104"/>
    </location>
</feature>
<feature type="transmembrane region" description="Helical" evidence="1">
    <location>
        <begin position="7"/>
        <end position="29"/>
    </location>
</feature>
<feature type="transmembrane region" description="Helical" evidence="1">
    <location>
        <begin position="198"/>
        <end position="218"/>
    </location>
</feature>
<feature type="transmembrane region" description="Helical" evidence="1">
    <location>
        <begin position="116"/>
        <end position="135"/>
    </location>
</feature>
<dbReference type="AlphaFoldDB" id="A0A917CMU2"/>
<dbReference type="RefSeq" id="WP_188542835.1">
    <property type="nucleotide sequence ID" value="NZ_BMCU01000001.1"/>
</dbReference>
<keyword evidence="1" id="KW-0812">Transmembrane</keyword>
<comment type="caution">
    <text evidence="2">The sequence shown here is derived from an EMBL/GenBank/DDBJ whole genome shotgun (WGS) entry which is preliminary data.</text>
</comment>
<proteinExistence type="predicted"/>
<dbReference type="Proteomes" id="UP000654257">
    <property type="component" value="Unassembled WGS sequence"/>
</dbReference>
<organism evidence="2 3">
    <name type="scientific">Rhodococcoides trifolii</name>
    <dbReference type="NCBI Taxonomy" id="908250"/>
    <lineage>
        <taxon>Bacteria</taxon>
        <taxon>Bacillati</taxon>
        <taxon>Actinomycetota</taxon>
        <taxon>Actinomycetes</taxon>
        <taxon>Mycobacteriales</taxon>
        <taxon>Nocardiaceae</taxon>
        <taxon>Rhodococcoides</taxon>
    </lineage>
</organism>
<evidence type="ECO:0008006" key="4">
    <source>
        <dbReference type="Google" id="ProtNLM"/>
    </source>
</evidence>
<reference evidence="2" key="2">
    <citation type="submission" date="2020-09" db="EMBL/GenBank/DDBJ databases">
        <authorList>
            <person name="Sun Q."/>
            <person name="Sedlacek I."/>
        </authorList>
    </citation>
    <scope>NUCLEOTIDE SEQUENCE</scope>
    <source>
        <strain evidence="2">CCM 7905</strain>
    </source>
</reference>
<reference evidence="2" key="1">
    <citation type="journal article" date="2014" name="Int. J. Syst. Evol. Microbiol.">
        <title>Complete genome sequence of Corynebacterium casei LMG S-19264T (=DSM 44701T), isolated from a smear-ripened cheese.</title>
        <authorList>
            <consortium name="US DOE Joint Genome Institute (JGI-PGF)"/>
            <person name="Walter F."/>
            <person name="Albersmeier A."/>
            <person name="Kalinowski J."/>
            <person name="Ruckert C."/>
        </authorList>
    </citation>
    <scope>NUCLEOTIDE SEQUENCE</scope>
    <source>
        <strain evidence="2">CCM 7905</strain>
    </source>
</reference>